<evidence type="ECO:0000313" key="4">
    <source>
        <dbReference type="EMBL" id="EOA20274.1"/>
    </source>
</evidence>
<dbReference type="PROSITE" id="PS50005">
    <property type="entry name" value="TPR"/>
    <property type="match status" value="1"/>
</dbReference>
<dbReference type="InterPro" id="IPR053319">
    <property type="entry name" value="OEP61"/>
</dbReference>
<dbReference type="eggNOG" id="KOG0543">
    <property type="taxonomic scope" value="Eukaryota"/>
</dbReference>
<dbReference type="PANTHER" id="PTHR48433">
    <property type="entry name" value="OUTER ENVELOPE PROTEIN 61-LIKE"/>
    <property type="match status" value="1"/>
</dbReference>
<dbReference type="FunFam" id="1.25.40.10:FF:000905">
    <property type="entry name" value="Outer envelope protein 61"/>
    <property type="match status" value="1"/>
</dbReference>
<dbReference type="Gene3D" id="1.25.40.10">
    <property type="entry name" value="Tetratricopeptide repeat domain"/>
    <property type="match status" value="1"/>
</dbReference>
<dbReference type="InterPro" id="IPR011990">
    <property type="entry name" value="TPR-like_helical_dom_sf"/>
</dbReference>
<dbReference type="PANTHER" id="PTHR48433:SF1">
    <property type="entry name" value="OUTER ENVELOPE PROTEIN 61-LIKE"/>
    <property type="match status" value="1"/>
</dbReference>
<accession>R0GTQ6</accession>
<keyword evidence="1" id="KW-0802">TPR repeat</keyword>
<dbReference type="SMART" id="SM00028">
    <property type="entry name" value="TPR"/>
    <property type="match status" value="2"/>
</dbReference>
<dbReference type="KEGG" id="crb:17883296"/>
<feature type="compositionally biased region" description="Low complexity" evidence="2">
    <location>
        <begin position="423"/>
        <end position="440"/>
    </location>
</feature>
<sequence length="571" mass="62230">MFNGMMDPEMIRLAQEQMSRMTPADFARIQQQMMSNPDLMNMATESMKNMRPEDLKQAAEQLKHTRPEDMAEISEKMAKASPEDLAAMRAHADAQFTYQINAAQMLKKQGNELHSRGNFSEAAEKYLRAKNNLKDIPSSKGGALLLACSLNLMSCYLKTNQHEYCIKEGSEVLAYDARNVKALYRRGQAYRDLGLLEDAVSDLSKANEVSPEDETIADVLRDVKERLAVEGPGNASRGVVIEDITEENTVTSGENKTPPKEVTGTQRESSVGGHAQGIKTDADGLQALRDNPEAIRTFQNFISKTDPDTLAALSGGKAGDMSPDMFKTASSMIGKMSPEEIQKMVQTASSFKGDNPFTSTAPSAGNGFAPTPDMLKLASDMMGKMSPEERERMFNMASSLKANASASTSYSNAEASEPRDSVGASGISSLAGESSSSGNSFVAPRSGFGPSMPSAPPADLQEQMRNQMKDPAMRQMFTSMIKNMNPEMMASMSEQFGMKLSQEDAVKAQQAMASLSPDSLEKMMRWADRAQTGIEKAKKAKKWLLGRGGLIFAILMLVLAMVLHRLGYIGN</sequence>
<protein>
    <submittedName>
        <fullName evidence="4">Uncharacterized protein</fullName>
    </submittedName>
</protein>
<feature type="region of interest" description="Disordered" evidence="2">
    <location>
        <begin position="247"/>
        <end position="277"/>
    </location>
</feature>
<proteinExistence type="predicted"/>
<reference evidence="5" key="1">
    <citation type="journal article" date="2013" name="Nat. Genet.">
        <title>The Capsella rubella genome and the genomic consequences of rapid mating system evolution.</title>
        <authorList>
            <person name="Slotte T."/>
            <person name="Hazzouri K.M."/>
            <person name="Agren J.A."/>
            <person name="Koenig D."/>
            <person name="Maumus F."/>
            <person name="Guo Y.L."/>
            <person name="Steige K."/>
            <person name="Platts A.E."/>
            <person name="Escobar J.S."/>
            <person name="Newman L.K."/>
            <person name="Wang W."/>
            <person name="Mandakova T."/>
            <person name="Vello E."/>
            <person name="Smith L.M."/>
            <person name="Henz S.R."/>
            <person name="Steffen J."/>
            <person name="Takuno S."/>
            <person name="Brandvain Y."/>
            <person name="Coop G."/>
            <person name="Andolfatto P."/>
            <person name="Hu T.T."/>
            <person name="Blanchette M."/>
            <person name="Clark R.M."/>
            <person name="Quesneville H."/>
            <person name="Nordborg M."/>
            <person name="Gaut B.S."/>
            <person name="Lysak M.A."/>
            <person name="Jenkins J."/>
            <person name="Grimwood J."/>
            <person name="Chapman J."/>
            <person name="Prochnik S."/>
            <person name="Shu S."/>
            <person name="Rokhsar D."/>
            <person name="Schmutz J."/>
            <person name="Weigel D."/>
            <person name="Wright S.I."/>
        </authorList>
    </citation>
    <scope>NUCLEOTIDE SEQUENCE [LARGE SCALE GENOMIC DNA]</scope>
    <source>
        <strain evidence="5">cv. Monte Gargano</strain>
    </source>
</reference>
<keyword evidence="3" id="KW-0472">Membrane</keyword>
<dbReference type="OrthoDB" id="245563at2759"/>
<dbReference type="Proteomes" id="UP000029121">
    <property type="component" value="Unassembled WGS sequence"/>
</dbReference>
<feature type="transmembrane region" description="Helical" evidence="3">
    <location>
        <begin position="544"/>
        <end position="563"/>
    </location>
</feature>
<dbReference type="EMBL" id="KB870810">
    <property type="protein sequence ID" value="EOA20274.1"/>
    <property type="molecule type" value="Genomic_DNA"/>
</dbReference>
<keyword evidence="3" id="KW-1133">Transmembrane helix</keyword>
<evidence type="ECO:0000256" key="1">
    <source>
        <dbReference type="PROSITE-ProRule" id="PRU00339"/>
    </source>
</evidence>
<evidence type="ECO:0000313" key="5">
    <source>
        <dbReference type="Proteomes" id="UP000029121"/>
    </source>
</evidence>
<keyword evidence="5" id="KW-1185">Reference proteome</keyword>
<gene>
    <name evidence="4" type="ORF">CARUB_v10000579mg</name>
</gene>
<feature type="repeat" description="TPR" evidence="1">
    <location>
        <begin position="180"/>
        <end position="213"/>
    </location>
</feature>
<name>R0GTQ6_9BRAS</name>
<feature type="region of interest" description="Disordered" evidence="2">
    <location>
        <begin position="409"/>
        <end position="459"/>
    </location>
</feature>
<dbReference type="InterPro" id="IPR019734">
    <property type="entry name" value="TPR_rpt"/>
</dbReference>
<dbReference type="AlphaFoldDB" id="R0GTQ6"/>
<dbReference type="SUPFAM" id="SSF48452">
    <property type="entry name" value="TPR-like"/>
    <property type="match status" value="1"/>
</dbReference>
<organism evidence="4 5">
    <name type="scientific">Capsella rubella</name>
    <dbReference type="NCBI Taxonomy" id="81985"/>
    <lineage>
        <taxon>Eukaryota</taxon>
        <taxon>Viridiplantae</taxon>
        <taxon>Streptophyta</taxon>
        <taxon>Embryophyta</taxon>
        <taxon>Tracheophyta</taxon>
        <taxon>Spermatophyta</taxon>
        <taxon>Magnoliopsida</taxon>
        <taxon>eudicotyledons</taxon>
        <taxon>Gunneridae</taxon>
        <taxon>Pentapetalae</taxon>
        <taxon>rosids</taxon>
        <taxon>malvids</taxon>
        <taxon>Brassicales</taxon>
        <taxon>Brassicaceae</taxon>
        <taxon>Camelineae</taxon>
        <taxon>Capsella</taxon>
    </lineage>
</organism>
<evidence type="ECO:0000256" key="2">
    <source>
        <dbReference type="SAM" id="MobiDB-lite"/>
    </source>
</evidence>
<dbReference type="STRING" id="81985.R0GTQ6"/>
<evidence type="ECO:0000256" key="3">
    <source>
        <dbReference type="SAM" id="Phobius"/>
    </source>
</evidence>
<keyword evidence="3" id="KW-0812">Transmembrane</keyword>